<dbReference type="AlphaFoldDB" id="A0A8S1NK73"/>
<sequence length="184" mass="21601">MQSQSIGEDCLELFDANIYGDGQTRNYGSCYKPPTYEEIEEESKLKNIKLIPNDKEKFFELILKEQQVRLDKNVQDLYGQLNYSGVVEELIHAEIFKHFGYDDCPLNNKLYYALTRKYINDPELKKQVFFWRNNVMHGCRIGLNEQPPEIQLLNLEQQKVCLQDLMLNCHKENRLLVVFAGSIT</sequence>
<evidence type="ECO:0000313" key="1">
    <source>
        <dbReference type="EMBL" id="CAD8092620.1"/>
    </source>
</evidence>
<reference evidence="1" key="1">
    <citation type="submission" date="2021-01" db="EMBL/GenBank/DDBJ databases">
        <authorList>
            <consortium name="Genoscope - CEA"/>
            <person name="William W."/>
        </authorList>
    </citation>
    <scope>NUCLEOTIDE SEQUENCE</scope>
</reference>
<dbReference type="Proteomes" id="UP000688137">
    <property type="component" value="Unassembled WGS sequence"/>
</dbReference>
<keyword evidence="2" id="KW-1185">Reference proteome</keyword>
<dbReference type="OMA" id="ELFDANI"/>
<comment type="caution">
    <text evidence="1">The sequence shown here is derived from an EMBL/GenBank/DDBJ whole genome shotgun (WGS) entry which is preliminary data.</text>
</comment>
<name>A0A8S1NK73_PARPR</name>
<proteinExistence type="predicted"/>
<accession>A0A8S1NK73</accession>
<evidence type="ECO:0000313" key="2">
    <source>
        <dbReference type="Proteomes" id="UP000688137"/>
    </source>
</evidence>
<organism evidence="1 2">
    <name type="scientific">Paramecium primaurelia</name>
    <dbReference type="NCBI Taxonomy" id="5886"/>
    <lineage>
        <taxon>Eukaryota</taxon>
        <taxon>Sar</taxon>
        <taxon>Alveolata</taxon>
        <taxon>Ciliophora</taxon>
        <taxon>Intramacronucleata</taxon>
        <taxon>Oligohymenophorea</taxon>
        <taxon>Peniculida</taxon>
        <taxon>Parameciidae</taxon>
        <taxon>Paramecium</taxon>
    </lineage>
</organism>
<dbReference type="EMBL" id="CAJJDM010000094">
    <property type="protein sequence ID" value="CAD8092620.1"/>
    <property type="molecule type" value="Genomic_DNA"/>
</dbReference>
<gene>
    <name evidence="1" type="ORF">PPRIM_AZ9-3.1.T0910044</name>
</gene>
<protein>
    <submittedName>
        <fullName evidence="1">Uncharacterized protein</fullName>
    </submittedName>
</protein>